<dbReference type="PANTHER" id="PTHR34477:SF5">
    <property type="entry name" value="BSL5627 PROTEIN"/>
    <property type="match status" value="1"/>
</dbReference>
<dbReference type="AlphaFoldDB" id="A0A1F5ND61"/>
<evidence type="ECO:0000259" key="2">
    <source>
        <dbReference type="PROSITE" id="PS50164"/>
    </source>
</evidence>
<evidence type="ECO:0000313" key="4">
    <source>
        <dbReference type="Proteomes" id="UP000176547"/>
    </source>
</evidence>
<gene>
    <name evidence="3" type="ORF">A3K06_00015</name>
</gene>
<dbReference type="GO" id="GO:0004519">
    <property type="term" value="F:endonuclease activity"/>
    <property type="evidence" value="ECO:0007669"/>
    <property type="project" value="UniProtKB-KW"/>
</dbReference>
<evidence type="ECO:0000256" key="1">
    <source>
        <dbReference type="ARBA" id="ARBA00007435"/>
    </source>
</evidence>
<dbReference type="PROSITE" id="PS50164">
    <property type="entry name" value="GIY_YIG"/>
    <property type="match status" value="1"/>
</dbReference>
<keyword evidence="3" id="KW-0378">Hydrolase</keyword>
<dbReference type="PANTHER" id="PTHR34477">
    <property type="entry name" value="UPF0213 PROTEIN YHBQ"/>
    <property type="match status" value="1"/>
</dbReference>
<accession>A0A1F5ND61</accession>
<comment type="similarity">
    <text evidence="1">Belongs to the UPF0213 family.</text>
</comment>
<evidence type="ECO:0000313" key="3">
    <source>
        <dbReference type="EMBL" id="OGE75545.1"/>
    </source>
</evidence>
<sequence length="83" mass="9929">MKKQTYIVYAIKSDRDGRIYVGLTANLEQRIRYHNSGLVFSTKGYRPWRLFHKESFETRAEARIREKKLKSGYGKEYLKSIPR</sequence>
<keyword evidence="3" id="KW-0255">Endonuclease</keyword>
<dbReference type="Pfam" id="PF01541">
    <property type="entry name" value="GIY-YIG"/>
    <property type="match status" value="1"/>
</dbReference>
<dbReference type="InterPro" id="IPR050190">
    <property type="entry name" value="UPF0213_domain"/>
</dbReference>
<dbReference type="SUPFAM" id="SSF82771">
    <property type="entry name" value="GIY-YIG endonuclease"/>
    <property type="match status" value="1"/>
</dbReference>
<dbReference type="Proteomes" id="UP000176547">
    <property type="component" value="Unassembled WGS sequence"/>
</dbReference>
<proteinExistence type="inferred from homology"/>
<dbReference type="CDD" id="cd10449">
    <property type="entry name" value="GIY-YIG_SLX1_like"/>
    <property type="match status" value="1"/>
</dbReference>
<dbReference type="EMBL" id="MFEG01000028">
    <property type="protein sequence ID" value="OGE75545.1"/>
    <property type="molecule type" value="Genomic_DNA"/>
</dbReference>
<dbReference type="InterPro" id="IPR000305">
    <property type="entry name" value="GIY-YIG_endonuc"/>
</dbReference>
<reference evidence="3 4" key="1">
    <citation type="journal article" date="2016" name="Nat. Commun.">
        <title>Thousands of microbial genomes shed light on interconnected biogeochemical processes in an aquifer system.</title>
        <authorList>
            <person name="Anantharaman K."/>
            <person name="Brown C.T."/>
            <person name="Hug L.A."/>
            <person name="Sharon I."/>
            <person name="Castelle C.J."/>
            <person name="Probst A.J."/>
            <person name="Thomas B.C."/>
            <person name="Singh A."/>
            <person name="Wilkins M.J."/>
            <person name="Karaoz U."/>
            <person name="Brodie E.L."/>
            <person name="Williams K.H."/>
            <person name="Hubbard S.S."/>
            <person name="Banfield J.F."/>
        </authorList>
    </citation>
    <scope>NUCLEOTIDE SEQUENCE [LARGE SCALE GENOMIC DNA]</scope>
</reference>
<dbReference type="InterPro" id="IPR035901">
    <property type="entry name" value="GIY-YIG_endonuc_sf"/>
</dbReference>
<dbReference type="Gene3D" id="3.40.1440.10">
    <property type="entry name" value="GIY-YIG endonuclease"/>
    <property type="match status" value="1"/>
</dbReference>
<name>A0A1F5ND61_9BACT</name>
<protein>
    <submittedName>
        <fullName evidence="3">Endonuclease</fullName>
    </submittedName>
</protein>
<keyword evidence="3" id="KW-0540">Nuclease</keyword>
<comment type="caution">
    <text evidence="3">The sequence shown here is derived from an EMBL/GenBank/DDBJ whole genome shotgun (WGS) entry which is preliminary data.</text>
</comment>
<feature type="domain" description="GIY-YIG" evidence="2">
    <location>
        <begin position="4"/>
        <end position="79"/>
    </location>
</feature>
<organism evidence="3 4">
    <name type="scientific">Candidatus Doudnabacteria bacterium RIFCSPHIGHO2_01_52_17</name>
    <dbReference type="NCBI Taxonomy" id="1817820"/>
    <lineage>
        <taxon>Bacteria</taxon>
        <taxon>Candidatus Doudnaibacteriota</taxon>
    </lineage>
</organism>